<comment type="subcellular location">
    <subcellularLocation>
        <location evidence="5">Membrane</location>
        <topology evidence="5">Single-pass membrane protein</topology>
    </subcellularLocation>
</comment>
<evidence type="ECO:0000313" key="7">
    <source>
        <dbReference type="Proteomes" id="UP000249218"/>
    </source>
</evidence>
<dbReference type="EMBL" id="KZ149930">
    <property type="protein sequence ID" value="PZC77371.1"/>
    <property type="molecule type" value="Genomic_DNA"/>
</dbReference>
<dbReference type="PROSITE" id="PS51257">
    <property type="entry name" value="PROKAR_LIPOPROTEIN"/>
    <property type="match status" value="1"/>
</dbReference>
<keyword evidence="5" id="KW-0472">Membrane</keyword>
<comment type="catalytic activity">
    <reaction evidence="5">
        <text>glucuronate acceptor + UDP-alpha-D-glucuronate = acceptor beta-D-glucuronoside + UDP + H(+)</text>
        <dbReference type="Rhea" id="RHEA:21032"/>
        <dbReference type="ChEBI" id="CHEBI:15378"/>
        <dbReference type="ChEBI" id="CHEBI:58052"/>
        <dbReference type="ChEBI" id="CHEBI:58223"/>
        <dbReference type="ChEBI" id="CHEBI:132367"/>
        <dbReference type="ChEBI" id="CHEBI:132368"/>
        <dbReference type="EC" id="2.4.1.17"/>
    </reaction>
</comment>
<keyword evidence="7" id="KW-1185">Reference proteome</keyword>
<feature type="signal peptide" evidence="5">
    <location>
        <begin position="1"/>
        <end position="18"/>
    </location>
</feature>
<name>A0A2W1BSQ4_HELAM</name>
<dbReference type="AlphaFoldDB" id="A0A2W1BSQ4"/>
<dbReference type="PANTHER" id="PTHR48043:SF159">
    <property type="entry name" value="EG:EG0003.4 PROTEIN-RELATED"/>
    <property type="match status" value="1"/>
</dbReference>
<evidence type="ECO:0000256" key="4">
    <source>
        <dbReference type="RuleBase" id="RU003718"/>
    </source>
</evidence>
<dbReference type="GO" id="GO:0016020">
    <property type="term" value="C:membrane"/>
    <property type="evidence" value="ECO:0007669"/>
    <property type="project" value="UniProtKB-SubCell"/>
</dbReference>
<protein>
    <recommendedName>
        <fullName evidence="5">UDP-glucuronosyltransferase</fullName>
        <ecNumber evidence="5">2.4.1.17</ecNumber>
    </recommendedName>
</protein>
<dbReference type="GO" id="GO:0015020">
    <property type="term" value="F:glucuronosyltransferase activity"/>
    <property type="evidence" value="ECO:0007669"/>
    <property type="project" value="UniProtKB-EC"/>
</dbReference>
<evidence type="ECO:0000256" key="2">
    <source>
        <dbReference type="ARBA" id="ARBA00022676"/>
    </source>
</evidence>
<accession>A0A2W1BSQ4</accession>
<reference evidence="6 7" key="1">
    <citation type="journal article" date="2017" name="BMC Biol.">
        <title>Genomic innovations, transcriptional plasticity and gene loss underlying the evolution and divergence of two highly polyphagous and invasive Helicoverpa pest species.</title>
        <authorList>
            <person name="Pearce S.L."/>
            <person name="Clarke D.F."/>
            <person name="East P.D."/>
            <person name="Elfekih S."/>
            <person name="Gordon K.H."/>
            <person name="Jermiin L.S."/>
            <person name="McGaughran A."/>
            <person name="Oakeshott J.G."/>
            <person name="Papanikolaou A."/>
            <person name="Perera O.P."/>
            <person name="Rane R.V."/>
            <person name="Richards S."/>
            <person name="Tay W.T."/>
            <person name="Walsh T.K."/>
            <person name="Anderson A."/>
            <person name="Anderson C.J."/>
            <person name="Asgari S."/>
            <person name="Board P.G."/>
            <person name="Bretschneider A."/>
            <person name="Campbell P.M."/>
            <person name="Chertemps T."/>
            <person name="Christeller J.T."/>
            <person name="Coppin C.W."/>
            <person name="Downes S.J."/>
            <person name="Duan G."/>
            <person name="Farnsworth C.A."/>
            <person name="Good R.T."/>
            <person name="Han L.B."/>
            <person name="Han Y.C."/>
            <person name="Hatje K."/>
            <person name="Horne I."/>
            <person name="Huang Y.P."/>
            <person name="Hughes D.S."/>
            <person name="Jacquin-Joly E."/>
            <person name="James W."/>
            <person name="Jhangiani S."/>
            <person name="Kollmar M."/>
            <person name="Kuwar S.S."/>
            <person name="Li S."/>
            <person name="Liu N.Y."/>
            <person name="Maibeche M.T."/>
            <person name="Miller J.R."/>
            <person name="Montagne N."/>
            <person name="Perry T."/>
            <person name="Qu J."/>
            <person name="Song S.V."/>
            <person name="Sutton G.G."/>
            <person name="Vogel H."/>
            <person name="Walenz B.P."/>
            <person name="Xu W."/>
            <person name="Zhang H.J."/>
            <person name="Zou Z."/>
            <person name="Batterham P."/>
            <person name="Edwards O.R."/>
            <person name="Feyereisen R."/>
            <person name="Gibbs R.A."/>
            <person name="Heckel D.G."/>
            <person name="McGrath A."/>
            <person name="Robin C."/>
            <person name="Scherer S.E."/>
            <person name="Worley K.C."/>
            <person name="Wu Y.D."/>
        </authorList>
    </citation>
    <scope>NUCLEOTIDE SEQUENCE [LARGE SCALE GENOMIC DNA]</scope>
    <source>
        <strain evidence="6">Harm_GR_Male_#8</strain>
        <tissue evidence="6">Whole organism</tissue>
    </source>
</reference>
<sequence>MKMLNFILFGLLISSCLCDGYRILAVFPTPSPSHGILGDSFVKALLNAGHEVVYISPFKKINHQKLEIIDVSQNLEVFSDKNIDVKAIMTGSLNLQDPKFLFGMTTTMTDVTLANPNVQKLLRDPKQKFDVIVAEYFFNNIFSTLSAVYDAPFIWFLTIVPHSLILDQIHGPMNPAYSSDYIEARIAPYSFVERVRELYFTLTLLYNLHVAFPPIEEAIYHKHISTILKSLGKPIPDYNALTYNVSMVLGNSQVALESAVPLPPNFKHIGGYHIDDDVKPLPGNLKKIFDNAKNGVVYFSLGSNLKSKDLPEDMKQGILKVLGELKQTVIWKFEESFPNTPKNVHIVQWAPQQSILAEPNLVLFVTHGGFLSVTEAVHFGVPLVVIPVFGDQFMNANLVVKKGIAVQVKLSYTMYNELKVAMDTVLGDSKYATNAKALSAAFHDLEMKPKDALNFWVEHVVRTRGAPHLRSVAIDIPLYQRMYLDLLALILLTPAVLLLVLRRFCCKSDSQKVKRS</sequence>
<keyword evidence="3 4" id="KW-0808">Transferase</keyword>
<dbReference type="OrthoDB" id="5835829at2759"/>
<evidence type="ECO:0000313" key="6">
    <source>
        <dbReference type="EMBL" id="PZC77371.1"/>
    </source>
</evidence>
<evidence type="ECO:0000256" key="5">
    <source>
        <dbReference type="RuleBase" id="RU362059"/>
    </source>
</evidence>
<keyword evidence="5" id="KW-0732">Signal</keyword>
<gene>
    <name evidence="6" type="primary">HaOG200265</name>
    <name evidence="6" type="ORF">B5X24_HaOG200265</name>
</gene>
<feature type="transmembrane region" description="Helical" evidence="5">
    <location>
        <begin position="482"/>
        <end position="501"/>
    </location>
</feature>
<comment type="similarity">
    <text evidence="1 4">Belongs to the UDP-glycosyltransferase family.</text>
</comment>
<dbReference type="FunFam" id="3.40.50.2000:FF:000050">
    <property type="entry name" value="UDP-glucuronosyltransferase"/>
    <property type="match status" value="1"/>
</dbReference>
<keyword evidence="5" id="KW-0812">Transmembrane</keyword>
<dbReference type="SUPFAM" id="SSF53756">
    <property type="entry name" value="UDP-Glycosyltransferase/glycogen phosphorylase"/>
    <property type="match status" value="1"/>
</dbReference>
<dbReference type="CDD" id="cd03784">
    <property type="entry name" value="GT1_Gtf-like"/>
    <property type="match status" value="1"/>
</dbReference>
<dbReference type="InterPro" id="IPR035595">
    <property type="entry name" value="UDP_glycos_trans_CS"/>
</dbReference>
<dbReference type="Proteomes" id="UP000249218">
    <property type="component" value="Unassembled WGS sequence"/>
</dbReference>
<evidence type="ECO:0000256" key="3">
    <source>
        <dbReference type="ARBA" id="ARBA00022679"/>
    </source>
</evidence>
<organism evidence="6 7">
    <name type="scientific">Helicoverpa armigera</name>
    <name type="common">Cotton bollworm</name>
    <name type="synonym">Heliothis armigera</name>
    <dbReference type="NCBI Taxonomy" id="29058"/>
    <lineage>
        <taxon>Eukaryota</taxon>
        <taxon>Metazoa</taxon>
        <taxon>Ecdysozoa</taxon>
        <taxon>Arthropoda</taxon>
        <taxon>Hexapoda</taxon>
        <taxon>Insecta</taxon>
        <taxon>Pterygota</taxon>
        <taxon>Neoptera</taxon>
        <taxon>Endopterygota</taxon>
        <taxon>Lepidoptera</taxon>
        <taxon>Glossata</taxon>
        <taxon>Ditrysia</taxon>
        <taxon>Noctuoidea</taxon>
        <taxon>Noctuidae</taxon>
        <taxon>Heliothinae</taxon>
        <taxon>Helicoverpa</taxon>
    </lineage>
</organism>
<keyword evidence="2 4" id="KW-0328">Glycosyltransferase</keyword>
<keyword evidence="5" id="KW-1133">Transmembrane helix</keyword>
<dbReference type="EC" id="2.4.1.17" evidence="5"/>
<dbReference type="PANTHER" id="PTHR48043">
    <property type="entry name" value="EG:EG0003.4 PROTEIN-RELATED"/>
    <property type="match status" value="1"/>
</dbReference>
<dbReference type="Pfam" id="PF00201">
    <property type="entry name" value="UDPGT"/>
    <property type="match status" value="1"/>
</dbReference>
<evidence type="ECO:0000256" key="1">
    <source>
        <dbReference type="ARBA" id="ARBA00009995"/>
    </source>
</evidence>
<dbReference type="InterPro" id="IPR002213">
    <property type="entry name" value="UDP_glucos_trans"/>
</dbReference>
<feature type="chain" id="PRO_5015801417" description="UDP-glucuronosyltransferase" evidence="5">
    <location>
        <begin position="19"/>
        <end position="516"/>
    </location>
</feature>
<dbReference type="Gene3D" id="3.40.50.2000">
    <property type="entry name" value="Glycogen Phosphorylase B"/>
    <property type="match status" value="1"/>
</dbReference>
<proteinExistence type="inferred from homology"/>
<dbReference type="PROSITE" id="PS00375">
    <property type="entry name" value="UDPGT"/>
    <property type="match status" value="1"/>
</dbReference>
<dbReference type="InterPro" id="IPR050271">
    <property type="entry name" value="UDP-glycosyltransferase"/>
</dbReference>